<feature type="domain" description="Glycosyl hydrolase family 31 C-terminal" evidence="2">
    <location>
        <begin position="2"/>
        <end position="43"/>
    </location>
</feature>
<dbReference type="PANTHER" id="PTHR43863">
    <property type="entry name" value="HYDROLASE, PUTATIVE (AFU_ORTHOLOGUE AFUA_1G03140)-RELATED"/>
    <property type="match status" value="1"/>
</dbReference>
<dbReference type="PANTHER" id="PTHR43863:SF2">
    <property type="entry name" value="MALTASE-GLUCOAMYLASE"/>
    <property type="match status" value="1"/>
</dbReference>
<dbReference type="AlphaFoldDB" id="A0A2N9L2K8"/>
<dbReference type="EMBL" id="OKRB01000007">
    <property type="protein sequence ID" value="SPE17567.1"/>
    <property type="molecule type" value="Genomic_DNA"/>
</dbReference>
<dbReference type="Pfam" id="PF21365">
    <property type="entry name" value="Glyco_hydro_31_3rd"/>
    <property type="match status" value="1"/>
</dbReference>
<reference evidence="4" key="1">
    <citation type="submission" date="2018-02" db="EMBL/GenBank/DDBJ databases">
        <authorList>
            <person name="Hausmann B."/>
        </authorList>
    </citation>
    <scope>NUCLEOTIDE SEQUENCE [LARGE SCALE GENOMIC DNA]</scope>
    <source>
        <strain evidence="4">Peat soil MAG SbA5</strain>
    </source>
</reference>
<feature type="domain" description="DUF5110" evidence="1">
    <location>
        <begin position="58"/>
        <end position="125"/>
    </location>
</feature>
<accession>A0A2N9L2K8</accession>
<organism evidence="3 4">
    <name type="scientific">Candidatus Sulfuritelmatomonas gaucii</name>
    <dbReference type="NCBI Taxonomy" id="2043161"/>
    <lineage>
        <taxon>Bacteria</taxon>
        <taxon>Pseudomonadati</taxon>
        <taxon>Acidobacteriota</taxon>
        <taxon>Terriglobia</taxon>
        <taxon>Terriglobales</taxon>
        <taxon>Acidobacteriaceae</taxon>
        <taxon>Candidatus Sulfuritelmatomonas</taxon>
    </lineage>
</organism>
<dbReference type="SUPFAM" id="SSF51011">
    <property type="entry name" value="Glycosyl hydrolase domain"/>
    <property type="match status" value="1"/>
</dbReference>
<sequence>MVLPASGNWIDFWTGQTYRGGQAIVADAPLDRIPILVKAGSIVPLGPAVQSTAETSDPLEIRIYGGKDADFELYEDNGDGYAYEHGDRATIHMHWDDRRKIFSVGSRSGKFPGMQTKLAFNLVVVRQNRGVGVEEGPAFDRTLNYDGGAVSADLGRHERPTAP</sequence>
<evidence type="ECO:0000259" key="1">
    <source>
        <dbReference type="Pfam" id="PF17137"/>
    </source>
</evidence>
<evidence type="ECO:0000313" key="3">
    <source>
        <dbReference type="EMBL" id="SPE17567.1"/>
    </source>
</evidence>
<dbReference type="Pfam" id="PF17137">
    <property type="entry name" value="DUF5110"/>
    <property type="match status" value="1"/>
</dbReference>
<dbReference type="InterPro" id="IPR033403">
    <property type="entry name" value="DUF5110"/>
</dbReference>
<dbReference type="Proteomes" id="UP000239735">
    <property type="component" value="Unassembled WGS sequence"/>
</dbReference>
<proteinExistence type="predicted"/>
<evidence type="ECO:0000259" key="2">
    <source>
        <dbReference type="Pfam" id="PF21365"/>
    </source>
</evidence>
<gene>
    <name evidence="3" type="ORF">SBA5_1040002</name>
</gene>
<dbReference type="InterPro" id="IPR013780">
    <property type="entry name" value="Glyco_hydro_b"/>
</dbReference>
<protein>
    <submittedName>
        <fullName evidence="3">Uncharacterized protein</fullName>
    </submittedName>
</protein>
<dbReference type="InterPro" id="IPR048395">
    <property type="entry name" value="Glyco_hydro_31_C"/>
</dbReference>
<dbReference type="Gene3D" id="2.60.40.1180">
    <property type="entry name" value="Golgi alpha-mannosidase II"/>
    <property type="match status" value="2"/>
</dbReference>
<dbReference type="InterPro" id="IPR051816">
    <property type="entry name" value="Glycosyl_Hydrolase_31"/>
</dbReference>
<evidence type="ECO:0000313" key="4">
    <source>
        <dbReference type="Proteomes" id="UP000239735"/>
    </source>
</evidence>
<name>A0A2N9L2K8_9BACT</name>